<reference evidence="1" key="1">
    <citation type="submission" date="2020-08" db="EMBL/GenBank/DDBJ databases">
        <title>Multicomponent nature underlies the extraordinary mechanical properties of spider dragline silk.</title>
        <authorList>
            <person name="Kono N."/>
            <person name="Nakamura H."/>
            <person name="Mori M."/>
            <person name="Yoshida Y."/>
            <person name="Ohtoshi R."/>
            <person name="Malay A.D."/>
            <person name="Moran D.A.P."/>
            <person name="Tomita M."/>
            <person name="Numata K."/>
            <person name="Arakawa K."/>
        </authorList>
    </citation>
    <scope>NUCLEOTIDE SEQUENCE</scope>
</reference>
<proteinExistence type="predicted"/>
<name>A0A8X6QQM6_NEPPI</name>
<accession>A0A8X6QQM6</accession>
<protein>
    <submittedName>
        <fullName evidence="1">Uncharacterized protein</fullName>
    </submittedName>
</protein>
<gene>
    <name evidence="1" type="primary">g.5196</name>
    <name evidence="1" type="ORF">NPIL_21911</name>
</gene>
<sequence length="154" mass="18034">MKSFRATKICDLSSDGRNFETTFKIQGQVYHKIGSLMPMPNDDPKFLQIYFTGICEEHETTRCQYIFIEQAEERAILITFIIIFSPTRAANRSISVPHLSTNLIAAYKLLHLYRKFSFLFFDSTATVLLFYDRWHQISWQLLSPISLKLIIQSR</sequence>
<comment type="caution">
    <text evidence="1">The sequence shown here is derived from an EMBL/GenBank/DDBJ whole genome shotgun (WGS) entry which is preliminary data.</text>
</comment>
<dbReference type="EMBL" id="BMAW01084626">
    <property type="protein sequence ID" value="GFU39566.1"/>
    <property type="molecule type" value="Genomic_DNA"/>
</dbReference>
<organism evidence="1 2">
    <name type="scientific">Nephila pilipes</name>
    <name type="common">Giant wood spider</name>
    <name type="synonym">Nephila maculata</name>
    <dbReference type="NCBI Taxonomy" id="299642"/>
    <lineage>
        <taxon>Eukaryota</taxon>
        <taxon>Metazoa</taxon>
        <taxon>Ecdysozoa</taxon>
        <taxon>Arthropoda</taxon>
        <taxon>Chelicerata</taxon>
        <taxon>Arachnida</taxon>
        <taxon>Araneae</taxon>
        <taxon>Araneomorphae</taxon>
        <taxon>Entelegynae</taxon>
        <taxon>Araneoidea</taxon>
        <taxon>Nephilidae</taxon>
        <taxon>Nephila</taxon>
    </lineage>
</organism>
<dbReference type="AlphaFoldDB" id="A0A8X6QQM6"/>
<evidence type="ECO:0000313" key="2">
    <source>
        <dbReference type="Proteomes" id="UP000887013"/>
    </source>
</evidence>
<dbReference type="OrthoDB" id="10051381at2759"/>
<dbReference type="Proteomes" id="UP000887013">
    <property type="component" value="Unassembled WGS sequence"/>
</dbReference>
<keyword evidence="2" id="KW-1185">Reference proteome</keyword>
<evidence type="ECO:0000313" key="1">
    <source>
        <dbReference type="EMBL" id="GFU39566.1"/>
    </source>
</evidence>